<dbReference type="Gene3D" id="1.10.10.10">
    <property type="entry name" value="Winged helix-like DNA-binding domain superfamily/Winged helix DNA-binding domain"/>
    <property type="match status" value="1"/>
</dbReference>
<organism evidence="2">
    <name type="scientific">marine sediment metagenome</name>
    <dbReference type="NCBI Taxonomy" id="412755"/>
    <lineage>
        <taxon>unclassified sequences</taxon>
        <taxon>metagenomes</taxon>
        <taxon>ecological metagenomes</taxon>
    </lineage>
</organism>
<dbReference type="SUPFAM" id="SSF46785">
    <property type="entry name" value="Winged helix' DNA-binding domain"/>
    <property type="match status" value="1"/>
</dbReference>
<feature type="domain" description="RFX-type winged-helix" evidence="1">
    <location>
        <begin position="92"/>
        <end position="148"/>
    </location>
</feature>
<dbReference type="InterPro" id="IPR036388">
    <property type="entry name" value="WH-like_DNA-bd_sf"/>
</dbReference>
<dbReference type="GO" id="GO:0006355">
    <property type="term" value="P:regulation of DNA-templated transcription"/>
    <property type="evidence" value="ECO:0007669"/>
    <property type="project" value="InterPro"/>
</dbReference>
<sequence>KTIATWRRLLLVPFDITIEEDEQIKDLADQLKTELPGILIWALEGLFDLNLHGGFVRPGKSRDLLEDYRRDSDPARAFLLETYSYSPNGYGTTCSEVYEKYTQYCQDNNYRPMGSRLFGKQVYRIFPDVKQTQPGSRGNRIRTYEGLVTSVTNETPSCG</sequence>
<proteinExistence type="predicted"/>
<dbReference type="EMBL" id="BARS01050660">
    <property type="protein sequence ID" value="GAG50401.1"/>
    <property type="molecule type" value="Genomic_DNA"/>
</dbReference>
<dbReference type="AlphaFoldDB" id="X0ZQ98"/>
<dbReference type="InterPro" id="IPR036390">
    <property type="entry name" value="WH_DNA-bd_sf"/>
</dbReference>
<feature type="non-terminal residue" evidence="2">
    <location>
        <position position="1"/>
    </location>
</feature>
<accession>X0ZQ98</accession>
<dbReference type="InterPro" id="IPR003150">
    <property type="entry name" value="DNA-bd_RFX"/>
</dbReference>
<dbReference type="Pfam" id="PF02257">
    <property type="entry name" value="RFX_DNA_binding"/>
    <property type="match status" value="1"/>
</dbReference>
<gene>
    <name evidence="2" type="ORF">S01H1_75589</name>
</gene>
<dbReference type="GO" id="GO:0003677">
    <property type="term" value="F:DNA binding"/>
    <property type="evidence" value="ECO:0007669"/>
    <property type="project" value="InterPro"/>
</dbReference>
<evidence type="ECO:0000259" key="1">
    <source>
        <dbReference type="Pfam" id="PF02257"/>
    </source>
</evidence>
<reference evidence="2" key="1">
    <citation type="journal article" date="2014" name="Front. Microbiol.">
        <title>High frequency of phylogenetically diverse reductive dehalogenase-homologous genes in deep subseafloor sedimentary metagenomes.</title>
        <authorList>
            <person name="Kawai M."/>
            <person name="Futagami T."/>
            <person name="Toyoda A."/>
            <person name="Takaki Y."/>
            <person name="Nishi S."/>
            <person name="Hori S."/>
            <person name="Arai W."/>
            <person name="Tsubouchi T."/>
            <person name="Morono Y."/>
            <person name="Uchiyama I."/>
            <person name="Ito T."/>
            <person name="Fujiyama A."/>
            <person name="Inagaki F."/>
            <person name="Takami H."/>
        </authorList>
    </citation>
    <scope>NUCLEOTIDE SEQUENCE</scope>
    <source>
        <strain evidence="2">Expedition CK06-06</strain>
    </source>
</reference>
<protein>
    <recommendedName>
        <fullName evidence="1">RFX-type winged-helix domain-containing protein</fullName>
    </recommendedName>
</protein>
<evidence type="ECO:0000313" key="2">
    <source>
        <dbReference type="EMBL" id="GAG50401.1"/>
    </source>
</evidence>
<name>X0ZQ98_9ZZZZ</name>
<comment type="caution">
    <text evidence="2">The sequence shown here is derived from an EMBL/GenBank/DDBJ whole genome shotgun (WGS) entry which is preliminary data.</text>
</comment>